<sequence length="23" mass="2712">DVHKDDPSLYVEKLEQMVVEHNS</sequence>
<name>A0A382AVY1_9ZZZZ</name>
<reference evidence="1" key="1">
    <citation type="submission" date="2018-05" db="EMBL/GenBank/DDBJ databases">
        <authorList>
            <person name="Lanie J.A."/>
            <person name="Ng W.-L."/>
            <person name="Kazmierczak K.M."/>
            <person name="Andrzejewski T.M."/>
            <person name="Davidsen T.M."/>
            <person name="Wayne K.J."/>
            <person name="Tettelin H."/>
            <person name="Glass J.I."/>
            <person name="Rusch D."/>
            <person name="Podicherti R."/>
            <person name="Tsui H.-C.T."/>
            <person name="Winkler M.E."/>
        </authorList>
    </citation>
    <scope>NUCLEOTIDE SEQUENCE</scope>
</reference>
<accession>A0A382AVY1</accession>
<protein>
    <submittedName>
        <fullName evidence="1">Uncharacterized protein</fullName>
    </submittedName>
</protein>
<organism evidence="1">
    <name type="scientific">marine metagenome</name>
    <dbReference type="NCBI Taxonomy" id="408172"/>
    <lineage>
        <taxon>unclassified sequences</taxon>
        <taxon>metagenomes</taxon>
        <taxon>ecological metagenomes</taxon>
    </lineage>
</organism>
<feature type="non-terminal residue" evidence="1">
    <location>
        <position position="1"/>
    </location>
</feature>
<dbReference type="EMBL" id="UINC01026910">
    <property type="protein sequence ID" value="SVB05222.1"/>
    <property type="molecule type" value="Genomic_DNA"/>
</dbReference>
<gene>
    <name evidence="1" type="ORF">METZ01_LOCUS158076</name>
</gene>
<evidence type="ECO:0000313" key="1">
    <source>
        <dbReference type="EMBL" id="SVB05222.1"/>
    </source>
</evidence>
<dbReference type="AlphaFoldDB" id="A0A382AVY1"/>
<proteinExistence type="predicted"/>